<dbReference type="Gene3D" id="3.40.30.10">
    <property type="entry name" value="Glutaredoxin"/>
    <property type="match status" value="1"/>
</dbReference>
<dbReference type="EMBL" id="FZNX01000001">
    <property type="protein sequence ID" value="SNR35837.1"/>
    <property type="molecule type" value="Genomic_DNA"/>
</dbReference>
<name>A0A238VNV9_9FLAO</name>
<dbReference type="InterPro" id="IPR022551">
    <property type="entry name" value="BrxC"/>
</dbReference>
<proteinExistence type="predicted"/>
<gene>
    <name evidence="1" type="ORF">SAMN04488111_0776</name>
</gene>
<dbReference type="NCBIfam" id="TIGR04019">
    <property type="entry name" value="B_thiol_YtxJ"/>
    <property type="match status" value="1"/>
</dbReference>
<dbReference type="InterPro" id="IPR036249">
    <property type="entry name" value="Thioredoxin-like_sf"/>
</dbReference>
<dbReference type="SUPFAM" id="SSF52833">
    <property type="entry name" value="Thioredoxin-like"/>
    <property type="match status" value="1"/>
</dbReference>
<evidence type="ECO:0000313" key="2">
    <source>
        <dbReference type="Proteomes" id="UP000198412"/>
    </source>
</evidence>
<accession>A0A238VNV9</accession>
<keyword evidence="2" id="KW-1185">Reference proteome</keyword>
<dbReference type="Pfam" id="PF11009">
    <property type="entry name" value="BrxC"/>
    <property type="match status" value="1"/>
</dbReference>
<dbReference type="Proteomes" id="UP000198412">
    <property type="component" value="Unassembled WGS sequence"/>
</dbReference>
<dbReference type="OrthoDB" id="677051at2"/>
<protein>
    <submittedName>
        <fullName evidence="1">Bacillithiol system protein YtxJ</fullName>
    </submittedName>
</protein>
<dbReference type="RefSeq" id="WP_089377091.1">
    <property type="nucleotide sequence ID" value="NZ_FZNX01000001.1"/>
</dbReference>
<sequence>MGIFNSLFQSNESEKSSDTFNWALLTEEKQLNEIIEESKTKLVVVFKHSTRCGISRGVLSQFEKATDSKIENVAFYYLDLLKYRSISNELASAFNVYHQSPQAILIKNGEVVTHNSHYDIISSLTIEDYI</sequence>
<organism evidence="1 2">
    <name type="scientific">Lutibacter flavus</name>
    <dbReference type="NCBI Taxonomy" id="691689"/>
    <lineage>
        <taxon>Bacteria</taxon>
        <taxon>Pseudomonadati</taxon>
        <taxon>Bacteroidota</taxon>
        <taxon>Flavobacteriia</taxon>
        <taxon>Flavobacteriales</taxon>
        <taxon>Flavobacteriaceae</taxon>
        <taxon>Lutibacter</taxon>
    </lineage>
</organism>
<reference evidence="2" key="1">
    <citation type="submission" date="2017-06" db="EMBL/GenBank/DDBJ databases">
        <authorList>
            <person name="Varghese N."/>
            <person name="Submissions S."/>
        </authorList>
    </citation>
    <scope>NUCLEOTIDE SEQUENCE [LARGE SCALE GENOMIC DNA]</scope>
    <source>
        <strain evidence="2">DSM 27993</strain>
    </source>
</reference>
<evidence type="ECO:0000313" key="1">
    <source>
        <dbReference type="EMBL" id="SNR35837.1"/>
    </source>
</evidence>
<dbReference type="AlphaFoldDB" id="A0A238VNV9"/>